<gene>
    <name evidence="5" type="ORF">CR152_12830</name>
</gene>
<evidence type="ECO:0000256" key="2">
    <source>
        <dbReference type="SAM" id="MobiDB-lite"/>
    </source>
</evidence>
<keyword evidence="1" id="KW-0677">Repeat</keyword>
<feature type="compositionally biased region" description="Polar residues" evidence="2">
    <location>
        <begin position="525"/>
        <end position="535"/>
    </location>
</feature>
<dbReference type="OrthoDB" id="8727902at2"/>
<dbReference type="Pfam" id="PF25023">
    <property type="entry name" value="TEN_YD-shell"/>
    <property type="match status" value="1"/>
</dbReference>
<dbReference type="InterPro" id="IPR031325">
    <property type="entry name" value="RHS_repeat"/>
</dbReference>
<organism evidence="5 6">
    <name type="scientific">Massilia violaceinigra</name>
    <dbReference type="NCBI Taxonomy" id="2045208"/>
    <lineage>
        <taxon>Bacteria</taxon>
        <taxon>Pseudomonadati</taxon>
        <taxon>Pseudomonadota</taxon>
        <taxon>Betaproteobacteria</taxon>
        <taxon>Burkholderiales</taxon>
        <taxon>Oxalobacteraceae</taxon>
        <taxon>Telluria group</taxon>
        <taxon>Massilia</taxon>
    </lineage>
</organism>
<feature type="region of interest" description="Disordered" evidence="2">
    <location>
        <begin position="510"/>
        <end position="535"/>
    </location>
</feature>
<dbReference type="RefSeq" id="WP_099875259.1">
    <property type="nucleotide sequence ID" value="NZ_CP024608.1"/>
</dbReference>
<protein>
    <recommendedName>
        <fullName evidence="7">RHS repeat protein</fullName>
    </recommendedName>
</protein>
<evidence type="ECO:0000259" key="4">
    <source>
        <dbReference type="Pfam" id="PF25023"/>
    </source>
</evidence>
<evidence type="ECO:0008006" key="7">
    <source>
        <dbReference type="Google" id="ProtNLM"/>
    </source>
</evidence>
<dbReference type="EMBL" id="CP024608">
    <property type="protein sequence ID" value="ATQ75299.1"/>
    <property type="molecule type" value="Genomic_DNA"/>
</dbReference>
<dbReference type="KEGG" id="mass:CR152_12830"/>
<feature type="compositionally biased region" description="Basic and acidic residues" evidence="2">
    <location>
        <begin position="777"/>
        <end position="790"/>
    </location>
</feature>
<dbReference type="InterPro" id="IPR022385">
    <property type="entry name" value="Rhs_assc_core"/>
</dbReference>
<evidence type="ECO:0000259" key="3">
    <source>
        <dbReference type="Pfam" id="PF20148"/>
    </source>
</evidence>
<dbReference type="Gene3D" id="2.180.10.10">
    <property type="entry name" value="RHS repeat-associated core"/>
    <property type="match status" value="4"/>
</dbReference>
<feature type="region of interest" description="Disordered" evidence="2">
    <location>
        <begin position="777"/>
        <end position="797"/>
    </location>
</feature>
<reference evidence="5" key="1">
    <citation type="submission" date="2017-10" db="EMBL/GenBank/DDBJ databases">
        <title>Massilia psychrophilum sp. nov., a novel purple-pigmented bacterium isolated from Tianshan glacier, Xinjiang Municipality, China.</title>
        <authorList>
            <person name="Wang H."/>
        </authorList>
    </citation>
    <scope>NUCLEOTIDE SEQUENCE [LARGE SCALE GENOMIC DNA]</scope>
    <source>
        <strain evidence="5">B2</strain>
    </source>
</reference>
<dbReference type="InterPro" id="IPR006530">
    <property type="entry name" value="YD"/>
</dbReference>
<dbReference type="PANTHER" id="PTHR32305:SF15">
    <property type="entry name" value="PROTEIN RHSA-RELATED"/>
    <property type="match status" value="1"/>
</dbReference>
<dbReference type="NCBIfam" id="TIGR03696">
    <property type="entry name" value="Rhs_assc_core"/>
    <property type="match status" value="1"/>
</dbReference>
<dbReference type="InterPro" id="IPR045351">
    <property type="entry name" value="DUF6531"/>
</dbReference>
<dbReference type="InterPro" id="IPR056823">
    <property type="entry name" value="TEN-like_YD-shell"/>
</dbReference>
<evidence type="ECO:0000256" key="1">
    <source>
        <dbReference type="ARBA" id="ARBA00022737"/>
    </source>
</evidence>
<keyword evidence="6" id="KW-1185">Reference proteome</keyword>
<dbReference type="Proteomes" id="UP000229897">
    <property type="component" value="Chromosome"/>
</dbReference>
<evidence type="ECO:0000313" key="6">
    <source>
        <dbReference type="Proteomes" id="UP000229897"/>
    </source>
</evidence>
<evidence type="ECO:0000313" key="5">
    <source>
        <dbReference type="EMBL" id="ATQ75299.1"/>
    </source>
</evidence>
<dbReference type="Pfam" id="PF05593">
    <property type="entry name" value="RHS_repeat"/>
    <property type="match status" value="3"/>
</dbReference>
<dbReference type="NCBIfam" id="TIGR01643">
    <property type="entry name" value="YD_repeat_2x"/>
    <property type="match status" value="4"/>
</dbReference>
<dbReference type="InterPro" id="IPR050708">
    <property type="entry name" value="T6SS_VgrG/RHS"/>
</dbReference>
<accession>A0A2D2DJZ7</accession>
<feature type="domain" description="Teneurin-like YD-shell" evidence="4">
    <location>
        <begin position="1068"/>
        <end position="1342"/>
    </location>
</feature>
<proteinExistence type="predicted"/>
<sequence>MTNASLFQSLIYPIRSALILLLVGLGNACAESNLPEGTIGWWYFTGIMSPIRYTTDPVTACQKGAWNHTKQPLVEMRPYKDRRDMFLCYYSLRPGGSVRWYGEANLHCKPGYRTYGQGFCRKAGLERPTPLKCGEAAGNPVQFMSGVKIQHETDQGGGTNDVLSVQRTYRSVRDSGAGQSAGVGWSFSFERVFSAPKDSTGKTRAIVTGALSDGSNFEFRRQGDGTYKSSYDRSTTLEVQGPDDAIWLVTTPDGTVERYLRIDDDFRLSSVHTRTGTAAHYTYDAKSQLTKIVDTSGRSLAIAWEGDVIASISSASGSVRYEYERTVIQGYPAIAGTARLIAVHYLDRSGIETSSRAYHYEDPNDRFLLTGITDEHGKRFATYAYNGDGQAVLTEHADGAQRYTFAYPSHTSRIVTDPLGSSRSIDLGFDVNRSTRRIVGESQPAGSGCAASAKATTYSATGDVASRTDFNGNKTCFISDHVRGTELARVTGLGKDDACPASIDSAIPAAARKTSTRWHPDWPLATTTASPGRTETTVYNGQRDAAGKVVECAGGAVLPNGKPIAVVCRRSVEATSDSNGGLGFAAARTGPVQEWRYTYNRTGQMLTSSGPVDANGKAESSSMVYYDDTSASHHPGDLASMRNSVGEVTNYLEYSEDGFPTKIQRPNGQMVGFEYGPRQRLMSSTVRAASGQAEITRYEYDVAGQLIRMTAPDGSALSYTYDDAHRMTGLRDRAGNSISLTLDAMGNVVRREVKDPSGKLVAQTARAFDALNRLQREQRSAKDPGARFEYDPAGNLTSSTDQLARVSTGTYDTFNRLIQQKSPAADASGKPATIDYAYTPQDQLASVLDPRRLQTRYVVNGLGQKTALISPDTGTTTTQFDGAGKVILSTDAAGRKTVYRYDAAGRVNAIGTSTFEYGAAGSPAAGRVTAMTDEAGKTMFAYDGMGRLARKEQTSGPASRRFVTVYTYGSEGSAVGHVTSMTYPSGNRIDITYDSNGKPSTLSLTRPNAARTTILSQITYQPFGAVRAWLWGNHSAGTPNKYERQFDLENRVVSYPLGHLMSGGSLRTLDYDAAGRIVASTHAGNATSSRLDQRYSYDGRDRLIGFTSSATSQRFEYDANGNRTKVILGVNSFFNTINPGSNRLTATSGPVPAKRNTYDATGNLINDGTIRYVYGHNGRLSSATGLSGAAMQYRYNGLGQRTMKSDAAGATNYLVYDEAGRIVGEYETTGTPVQETIYLEGLPVALIKPRTAAGAGESVYYIYVDHLATPRIITRASDNKMVWRWDAANPFGEDPPDENPNSQGKFTYNLRFPGQYYDRETNLYYNYYRDYDAQTGRYVQSDPIGLAGGINTYAYVHGMPTMLIDPTGEFGMPGAIAGAIVGGVTGAYGANVTGGNVWRGALIGAIGGGIVGGSGGWLTGSILGNVAIRAGAGVIGNAAGQGQNINDPCFSGFNYGAMVGSGIGGALGGLIAPGAWATPFGAPLGAQVVPRAIAGIPGAGVSATGGIVGTQMGKKSENCECAK</sequence>
<dbReference type="Pfam" id="PF20148">
    <property type="entry name" value="DUF6531"/>
    <property type="match status" value="1"/>
</dbReference>
<name>A0A2D2DJZ7_9BURK</name>
<feature type="domain" description="DUF6531" evidence="3">
    <location>
        <begin position="138"/>
        <end position="193"/>
    </location>
</feature>
<dbReference type="PANTHER" id="PTHR32305">
    <property type="match status" value="1"/>
</dbReference>